<feature type="signal peptide" evidence="9">
    <location>
        <begin position="1"/>
        <end position="17"/>
    </location>
</feature>
<proteinExistence type="evidence at transcript level"/>
<keyword evidence="7 8" id="KW-0624">Polysaccharide degradation</keyword>
<dbReference type="Pfam" id="PF00759">
    <property type="entry name" value="Glyco_hydro_9"/>
    <property type="match status" value="1"/>
</dbReference>
<feature type="domain" description="Glycoside hydrolase family 9" evidence="10">
    <location>
        <begin position="33"/>
        <end position="450"/>
    </location>
</feature>
<dbReference type="EMBL" id="FJ940759">
    <property type="protein sequence ID" value="ADB85440.1"/>
    <property type="molecule type" value="mRNA"/>
</dbReference>
<keyword evidence="6 8" id="KW-0326">Glycosidase</keyword>
<evidence type="ECO:0000256" key="1">
    <source>
        <dbReference type="ARBA" id="ARBA00000966"/>
    </source>
</evidence>
<feature type="active site" evidence="8">
    <location>
        <position position="437"/>
    </location>
</feature>
<feature type="chain" id="PRO_5005126482" description="Endoglucanase" evidence="9">
    <location>
        <begin position="18"/>
        <end position="457"/>
    </location>
</feature>
<evidence type="ECO:0000256" key="8">
    <source>
        <dbReference type="PROSITE-ProRule" id="PRU10060"/>
    </source>
</evidence>
<dbReference type="AlphaFoldDB" id="D4HRL2"/>
<keyword evidence="9" id="KW-0732">Signal</keyword>
<gene>
    <name evidence="11" type="primary">GH9A</name>
</gene>
<keyword evidence="3 8" id="KW-0378">Hydrolase</keyword>
<dbReference type="InterPro" id="IPR033126">
    <property type="entry name" value="Glyco_hydro_9_Asp/Glu_AS"/>
</dbReference>
<evidence type="ECO:0000256" key="7">
    <source>
        <dbReference type="ARBA" id="ARBA00023326"/>
    </source>
</evidence>
<evidence type="ECO:0000256" key="9">
    <source>
        <dbReference type="RuleBase" id="RU361166"/>
    </source>
</evidence>
<evidence type="ECO:0000256" key="2">
    <source>
        <dbReference type="ARBA" id="ARBA00007072"/>
    </source>
</evidence>
<keyword evidence="4 9" id="KW-0136">Cellulose degradation</keyword>
<dbReference type="InterPro" id="IPR012341">
    <property type="entry name" value="6hp_glycosidase-like_sf"/>
</dbReference>
<dbReference type="SUPFAM" id="SSF48208">
    <property type="entry name" value="Six-hairpin glycosidases"/>
    <property type="match status" value="1"/>
</dbReference>
<evidence type="ECO:0000256" key="4">
    <source>
        <dbReference type="ARBA" id="ARBA00023001"/>
    </source>
</evidence>
<name>D4HRL2_LIMQU</name>
<sequence length="457" mass="48838">MKAALGILLLVLGTAYGQGNGGCSGTGMSPYDYSQALCMSPLFYEAQRSGKLPADQRVTWRADSGLQDGADVGLDLTGGYYDAGDYVKFNFPMAASVTALAFGLHAFPSGMSTAGQTNYVKAAVKWGSDYFLKCVQGPTTLWGQVGDPDVDHAYWGRPEDMTETRVSYKIDASAPGTDLAAETAAALAGAAVVHSGSYASECVSAAEQMYTFADEHRGKYSNSIDKAANFYSSYSFHDELPWAALWLYLATGENSYLSDAEGYIQEFGLLDADVLNVDWDDKTAGVYALMVEIDGGSQYTSALQGYVDNLLSYQHTPGGMVYISDWGSLREAVNAAFIAARAASLGIKASSYNNWAQSQADYALGSIGHSYVCGFGNNPPTHPHHGSSSCPVAPQPCGWNEYNSADPNPQTLFGALVGGPDAQDNYVDDRDDYIHNEVACDYNALFTGLLAAMVELH</sequence>
<dbReference type="GO" id="GO:0008810">
    <property type="term" value="F:cellulase activity"/>
    <property type="evidence" value="ECO:0007669"/>
    <property type="project" value="UniProtKB-EC"/>
</dbReference>
<evidence type="ECO:0000256" key="3">
    <source>
        <dbReference type="ARBA" id="ARBA00022801"/>
    </source>
</evidence>
<dbReference type="Gene3D" id="1.50.10.10">
    <property type="match status" value="1"/>
</dbReference>
<dbReference type="InterPro" id="IPR001701">
    <property type="entry name" value="Glyco_hydro_9"/>
</dbReference>
<organism evidence="11">
    <name type="scientific">Limnoria quadripunctata</name>
    <name type="common">Gribble</name>
    <dbReference type="NCBI Taxonomy" id="161573"/>
    <lineage>
        <taxon>Eukaryota</taxon>
        <taxon>Metazoa</taxon>
        <taxon>Ecdysozoa</taxon>
        <taxon>Arthropoda</taxon>
        <taxon>Crustacea</taxon>
        <taxon>Multicrustacea</taxon>
        <taxon>Malacostraca</taxon>
        <taxon>Eumalacostraca</taxon>
        <taxon>Peracarida</taxon>
        <taxon>Isopoda</taxon>
        <taxon>Limnoriidae</taxon>
        <taxon>Limnoria</taxon>
    </lineage>
</organism>
<protein>
    <recommendedName>
        <fullName evidence="9">Endoglucanase</fullName>
        <ecNumber evidence="9">3.2.1.4</ecNumber>
    </recommendedName>
</protein>
<dbReference type="GO" id="GO:0030245">
    <property type="term" value="P:cellulose catabolic process"/>
    <property type="evidence" value="ECO:0007669"/>
    <property type="project" value="UniProtKB-KW"/>
</dbReference>
<evidence type="ECO:0000313" key="11">
    <source>
        <dbReference type="EMBL" id="ADB85440.1"/>
    </source>
</evidence>
<dbReference type="InterPro" id="IPR008928">
    <property type="entry name" value="6-hairpin_glycosidase_sf"/>
</dbReference>
<evidence type="ECO:0000259" key="10">
    <source>
        <dbReference type="Pfam" id="PF00759"/>
    </source>
</evidence>
<keyword evidence="5 8" id="KW-0119">Carbohydrate metabolism</keyword>
<dbReference type="PANTHER" id="PTHR22298">
    <property type="entry name" value="ENDO-1,4-BETA-GLUCANASE"/>
    <property type="match status" value="1"/>
</dbReference>
<accession>D4HRL2</accession>
<dbReference type="PROSITE" id="PS00698">
    <property type="entry name" value="GH9_3"/>
    <property type="match status" value="1"/>
</dbReference>
<dbReference type="SMR" id="D4HRL2"/>
<reference evidence="11" key="1">
    <citation type="journal article" date="2010" name="Proc. Natl. Acad. Sci. U.S.A.">
        <title>Molecular insight into lignocellulose digestion by a marine isopod in the absence of gut microbes.</title>
        <authorList>
            <person name="King A.J."/>
            <person name="Cragg S.M."/>
            <person name="Li Y."/>
            <person name="Dymond J."/>
            <person name="Guille M.J."/>
            <person name="Bowles D.J."/>
            <person name="Bruce N.C."/>
            <person name="Graham I.A."/>
            <person name="McQueen-Mason S.J."/>
        </authorList>
    </citation>
    <scope>NUCLEOTIDE SEQUENCE</scope>
</reference>
<comment type="similarity">
    <text evidence="2 8 9">Belongs to the glycosyl hydrolase 9 (cellulase E) family.</text>
</comment>
<evidence type="ECO:0000256" key="6">
    <source>
        <dbReference type="ARBA" id="ARBA00023295"/>
    </source>
</evidence>
<dbReference type="CAZy" id="GH9">
    <property type="family name" value="Glycoside Hydrolase Family 9"/>
</dbReference>
<dbReference type="EC" id="3.2.1.4" evidence="9"/>
<evidence type="ECO:0000256" key="5">
    <source>
        <dbReference type="ARBA" id="ARBA00023277"/>
    </source>
</evidence>
<comment type="catalytic activity">
    <reaction evidence="1 9">
        <text>Endohydrolysis of (1-&gt;4)-beta-D-glucosidic linkages in cellulose, lichenin and cereal beta-D-glucans.</text>
        <dbReference type="EC" id="3.2.1.4"/>
    </reaction>
</comment>
<feature type="active site" evidence="8">
    <location>
        <position position="428"/>
    </location>
</feature>